<name>A0A4Z2E0E4_9TELE</name>
<protein>
    <submittedName>
        <fullName evidence="2">Protein FAM83H</fullName>
    </submittedName>
</protein>
<evidence type="ECO:0000313" key="2">
    <source>
        <dbReference type="EMBL" id="TNN22276.1"/>
    </source>
</evidence>
<feature type="compositionally biased region" description="Basic and acidic residues" evidence="1">
    <location>
        <begin position="115"/>
        <end position="127"/>
    </location>
</feature>
<keyword evidence="3" id="KW-1185">Reference proteome</keyword>
<dbReference type="OrthoDB" id="9967071at2759"/>
<feature type="region of interest" description="Disordered" evidence="1">
    <location>
        <begin position="16"/>
        <end position="134"/>
    </location>
</feature>
<evidence type="ECO:0000313" key="3">
    <source>
        <dbReference type="Proteomes" id="UP000314294"/>
    </source>
</evidence>
<accession>A0A4Z2E0E4</accession>
<dbReference type="EMBL" id="SRLO01023312">
    <property type="protein sequence ID" value="TNN22276.1"/>
    <property type="molecule type" value="Genomic_DNA"/>
</dbReference>
<sequence>MSITTCEDVFHQLVKAQEDAHDGVRTHESDGIATPERRQSDGRAAPERRQSGGRATAERRQSDGIATPERRQSDGRAAPERRQSGGRATPERHQIDGRATPERRQSGARAAAKRRQSDARATPERRQSGLWTKPPEGALCFARRAECSGSLDDCRDGALEGHFPPGPLPSGALEADAAAHWMIVGKGPLRASSLRGP</sequence>
<evidence type="ECO:0000256" key="1">
    <source>
        <dbReference type="SAM" id="MobiDB-lite"/>
    </source>
</evidence>
<organism evidence="2 3">
    <name type="scientific">Liparis tanakae</name>
    <name type="common">Tanaka's snailfish</name>
    <dbReference type="NCBI Taxonomy" id="230148"/>
    <lineage>
        <taxon>Eukaryota</taxon>
        <taxon>Metazoa</taxon>
        <taxon>Chordata</taxon>
        <taxon>Craniata</taxon>
        <taxon>Vertebrata</taxon>
        <taxon>Euteleostomi</taxon>
        <taxon>Actinopterygii</taxon>
        <taxon>Neopterygii</taxon>
        <taxon>Teleostei</taxon>
        <taxon>Neoteleostei</taxon>
        <taxon>Acanthomorphata</taxon>
        <taxon>Eupercaria</taxon>
        <taxon>Perciformes</taxon>
        <taxon>Cottioidei</taxon>
        <taxon>Cottales</taxon>
        <taxon>Liparidae</taxon>
        <taxon>Liparis</taxon>
    </lineage>
</organism>
<feature type="compositionally biased region" description="Basic and acidic residues" evidence="1">
    <location>
        <begin position="16"/>
        <end position="105"/>
    </location>
</feature>
<proteinExistence type="predicted"/>
<gene>
    <name evidence="2" type="primary">Fam83h</name>
    <name evidence="2" type="ORF">EYF80_067611</name>
</gene>
<comment type="caution">
    <text evidence="2">The sequence shown here is derived from an EMBL/GenBank/DDBJ whole genome shotgun (WGS) entry which is preliminary data.</text>
</comment>
<dbReference type="Proteomes" id="UP000314294">
    <property type="component" value="Unassembled WGS sequence"/>
</dbReference>
<dbReference type="AlphaFoldDB" id="A0A4Z2E0E4"/>
<reference evidence="2 3" key="1">
    <citation type="submission" date="2019-03" db="EMBL/GenBank/DDBJ databases">
        <title>First draft genome of Liparis tanakae, snailfish: a comprehensive survey of snailfish specific genes.</title>
        <authorList>
            <person name="Kim W."/>
            <person name="Song I."/>
            <person name="Jeong J.-H."/>
            <person name="Kim D."/>
            <person name="Kim S."/>
            <person name="Ryu S."/>
            <person name="Song J.Y."/>
            <person name="Lee S.K."/>
        </authorList>
    </citation>
    <scope>NUCLEOTIDE SEQUENCE [LARGE SCALE GENOMIC DNA]</scope>
    <source>
        <tissue evidence="2">Muscle</tissue>
    </source>
</reference>